<keyword evidence="2" id="KW-0391">Immunity</keyword>
<evidence type="ECO:0000313" key="7">
    <source>
        <dbReference type="Proteomes" id="UP000504632"/>
    </source>
</evidence>
<evidence type="ECO:0000313" key="8">
    <source>
        <dbReference type="RefSeq" id="XP_030634709.1"/>
    </source>
</evidence>
<name>A0A6J2VSP9_CHACN</name>
<evidence type="ECO:0000256" key="4">
    <source>
        <dbReference type="ARBA" id="ARBA00023130"/>
    </source>
</evidence>
<dbReference type="GO" id="GO:0002250">
    <property type="term" value="P:adaptive immune response"/>
    <property type="evidence" value="ECO:0007669"/>
    <property type="project" value="UniProtKB-KW"/>
</dbReference>
<reference evidence="8" key="1">
    <citation type="submission" date="2025-08" db="UniProtKB">
        <authorList>
            <consortium name="RefSeq"/>
        </authorList>
    </citation>
    <scope>IDENTIFICATION</scope>
</reference>
<dbReference type="GO" id="GO:0050776">
    <property type="term" value="P:regulation of immune response"/>
    <property type="evidence" value="ECO:0007669"/>
    <property type="project" value="TreeGrafter"/>
</dbReference>
<gene>
    <name evidence="8" type="primary">LOC115815881</name>
</gene>
<dbReference type="GeneID" id="115815881"/>
<proteinExistence type="predicted"/>
<dbReference type="Gene3D" id="3.30.505.10">
    <property type="entry name" value="SH2 domain"/>
    <property type="match status" value="1"/>
</dbReference>
<accession>A0A6J2VSP9</accession>
<dbReference type="Proteomes" id="UP000504632">
    <property type="component" value="Chromosome 7"/>
</dbReference>
<dbReference type="Pfam" id="PF00017">
    <property type="entry name" value="SH2"/>
    <property type="match status" value="1"/>
</dbReference>
<evidence type="ECO:0000256" key="5">
    <source>
        <dbReference type="PROSITE-ProRule" id="PRU00191"/>
    </source>
</evidence>
<dbReference type="GO" id="GO:0009966">
    <property type="term" value="P:regulation of signal transduction"/>
    <property type="evidence" value="ECO:0007669"/>
    <property type="project" value="TreeGrafter"/>
</dbReference>
<dbReference type="AlphaFoldDB" id="A0A6J2VSP9"/>
<dbReference type="GO" id="GO:0045087">
    <property type="term" value="P:innate immune response"/>
    <property type="evidence" value="ECO:0007669"/>
    <property type="project" value="UniProtKB-KW"/>
</dbReference>
<dbReference type="PRINTS" id="PR00401">
    <property type="entry name" value="SH2DOMAIN"/>
</dbReference>
<dbReference type="SUPFAM" id="SSF55550">
    <property type="entry name" value="SH2 domain"/>
    <property type="match status" value="1"/>
</dbReference>
<keyword evidence="1" id="KW-0399">Innate immunity</keyword>
<dbReference type="PROSITE" id="PS50001">
    <property type="entry name" value="SH2"/>
    <property type="match status" value="1"/>
</dbReference>
<evidence type="ECO:0000256" key="2">
    <source>
        <dbReference type="ARBA" id="ARBA00022859"/>
    </source>
</evidence>
<keyword evidence="3 5" id="KW-0727">SH2 domain</keyword>
<keyword evidence="4" id="KW-1064">Adaptive immunity</keyword>
<dbReference type="SMART" id="SM00252">
    <property type="entry name" value="SH2"/>
    <property type="match status" value="1"/>
</dbReference>
<dbReference type="InterPro" id="IPR036860">
    <property type="entry name" value="SH2_dom_sf"/>
</dbReference>
<dbReference type="RefSeq" id="XP_030634709.1">
    <property type="nucleotide sequence ID" value="XM_030778849.1"/>
</dbReference>
<dbReference type="InterPro" id="IPR000980">
    <property type="entry name" value="SH2"/>
</dbReference>
<keyword evidence="7" id="KW-1185">Reference proteome</keyword>
<feature type="domain" description="SH2" evidence="6">
    <location>
        <begin position="5"/>
        <end position="100"/>
    </location>
</feature>
<sequence length="120" mass="13963">MLKAIYFGKIKKETTERLLEKYGKEGSFLLRDSESLRGALCLCVRNAPFVHTYRIEQSAQGWAVQTLDGAKPQWFQSVDELLECYRRLRPENMAPLLYPLERTQLSTAESLLKEPVYMEM</sequence>
<dbReference type="PANTHER" id="PTHR46051">
    <property type="entry name" value="SH2 DOMAIN-CONTAINING PROTEIN"/>
    <property type="match status" value="1"/>
</dbReference>
<protein>
    <submittedName>
        <fullName evidence="8">SH2 domain-containing protein 1A-like</fullName>
    </submittedName>
</protein>
<dbReference type="OrthoDB" id="10053436at2759"/>
<dbReference type="InParanoid" id="A0A6J2VSP9"/>
<evidence type="ECO:0000259" key="6">
    <source>
        <dbReference type="PROSITE" id="PS50001"/>
    </source>
</evidence>
<evidence type="ECO:0000256" key="1">
    <source>
        <dbReference type="ARBA" id="ARBA00022588"/>
    </source>
</evidence>
<dbReference type="PANTHER" id="PTHR46051:SF1">
    <property type="entry name" value="INOSITOL POLYPHOSPHATE-RELATED PHOSPHATASE DOMAIN-CONTAINING PROTEIN"/>
    <property type="match status" value="1"/>
</dbReference>
<evidence type="ECO:0000256" key="3">
    <source>
        <dbReference type="ARBA" id="ARBA00022999"/>
    </source>
</evidence>
<organism evidence="7 8">
    <name type="scientific">Chanos chanos</name>
    <name type="common">Milkfish</name>
    <name type="synonym">Mugil chanos</name>
    <dbReference type="NCBI Taxonomy" id="29144"/>
    <lineage>
        <taxon>Eukaryota</taxon>
        <taxon>Metazoa</taxon>
        <taxon>Chordata</taxon>
        <taxon>Craniata</taxon>
        <taxon>Vertebrata</taxon>
        <taxon>Euteleostomi</taxon>
        <taxon>Actinopterygii</taxon>
        <taxon>Neopterygii</taxon>
        <taxon>Teleostei</taxon>
        <taxon>Ostariophysi</taxon>
        <taxon>Gonorynchiformes</taxon>
        <taxon>Chanidae</taxon>
        <taxon>Chanos</taxon>
    </lineage>
</organism>